<sequence>MFQHSNGFSNTIALMIKGFECNGKTRFCVSQMS</sequence>
<accession>A0A0E9SD78</accession>
<reference evidence="1" key="2">
    <citation type="journal article" date="2015" name="Fish Shellfish Immunol.">
        <title>Early steps in the European eel (Anguilla anguilla)-Vibrio vulnificus interaction in the gills: Role of the RtxA13 toxin.</title>
        <authorList>
            <person name="Callol A."/>
            <person name="Pajuelo D."/>
            <person name="Ebbesson L."/>
            <person name="Teles M."/>
            <person name="MacKenzie S."/>
            <person name="Amaro C."/>
        </authorList>
    </citation>
    <scope>NUCLEOTIDE SEQUENCE</scope>
</reference>
<dbReference type="AlphaFoldDB" id="A0A0E9SD78"/>
<name>A0A0E9SD78_ANGAN</name>
<organism evidence="1">
    <name type="scientific">Anguilla anguilla</name>
    <name type="common">European freshwater eel</name>
    <name type="synonym">Muraena anguilla</name>
    <dbReference type="NCBI Taxonomy" id="7936"/>
    <lineage>
        <taxon>Eukaryota</taxon>
        <taxon>Metazoa</taxon>
        <taxon>Chordata</taxon>
        <taxon>Craniata</taxon>
        <taxon>Vertebrata</taxon>
        <taxon>Euteleostomi</taxon>
        <taxon>Actinopterygii</taxon>
        <taxon>Neopterygii</taxon>
        <taxon>Teleostei</taxon>
        <taxon>Anguilliformes</taxon>
        <taxon>Anguillidae</taxon>
        <taxon>Anguilla</taxon>
    </lineage>
</organism>
<protein>
    <submittedName>
        <fullName evidence="1">Uncharacterized protein</fullName>
    </submittedName>
</protein>
<proteinExistence type="predicted"/>
<reference evidence="1" key="1">
    <citation type="submission" date="2014-11" db="EMBL/GenBank/DDBJ databases">
        <authorList>
            <person name="Amaro Gonzalez C."/>
        </authorList>
    </citation>
    <scope>NUCLEOTIDE SEQUENCE</scope>
</reference>
<dbReference type="EMBL" id="GBXM01069370">
    <property type="protein sequence ID" value="JAH39207.1"/>
    <property type="molecule type" value="Transcribed_RNA"/>
</dbReference>
<evidence type="ECO:0000313" key="1">
    <source>
        <dbReference type="EMBL" id="JAH39207.1"/>
    </source>
</evidence>